<accession>A0AAV7N9B3</accession>
<evidence type="ECO:0000256" key="1">
    <source>
        <dbReference type="SAM" id="MobiDB-lite"/>
    </source>
</evidence>
<name>A0AAV7N9B3_PLEWA</name>
<proteinExistence type="predicted"/>
<comment type="caution">
    <text evidence="2">The sequence shown here is derived from an EMBL/GenBank/DDBJ whole genome shotgun (WGS) entry which is preliminary data.</text>
</comment>
<gene>
    <name evidence="2" type="ORF">NDU88_008595</name>
</gene>
<organism evidence="2 3">
    <name type="scientific">Pleurodeles waltl</name>
    <name type="common">Iberian ribbed newt</name>
    <dbReference type="NCBI Taxonomy" id="8319"/>
    <lineage>
        <taxon>Eukaryota</taxon>
        <taxon>Metazoa</taxon>
        <taxon>Chordata</taxon>
        <taxon>Craniata</taxon>
        <taxon>Vertebrata</taxon>
        <taxon>Euteleostomi</taxon>
        <taxon>Amphibia</taxon>
        <taxon>Batrachia</taxon>
        <taxon>Caudata</taxon>
        <taxon>Salamandroidea</taxon>
        <taxon>Salamandridae</taxon>
        <taxon>Pleurodelinae</taxon>
        <taxon>Pleurodeles</taxon>
    </lineage>
</organism>
<feature type="region of interest" description="Disordered" evidence="1">
    <location>
        <begin position="1"/>
        <end position="23"/>
    </location>
</feature>
<evidence type="ECO:0000313" key="3">
    <source>
        <dbReference type="Proteomes" id="UP001066276"/>
    </source>
</evidence>
<reference evidence="2" key="1">
    <citation type="journal article" date="2022" name="bioRxiv">
        <title>Sequencing and chromosome-scale assembly of the giantPleurodeles waltlgenome.</title>
        <authorList>
            <person name="Brown T."/>
            <person name="Elewa A."/>
            <person name="Iarovenko S."/>
            <person name="Subramanian E."/>
            <person name="Araus A.J."/>
            <person name="Petzold A."/>
            <person name="Susuki M."/>
            <person name="Suzuki K.-i.T."/>
            <person name="Hayashi T."/>
            <person name="Toyoda A."/>
            <person name="Oliveira C."/>
            <person name="Osipova E."/>
            <person name="Leigh N.D."/>
            <person name="Simon A."/>
            <person name="Yun M.H."/>
        </authorList>
    </citation>
    <scope>NUCLEOTIDE SEQUENCE</scope>
    <source>
        <strain evidence="2">20211129_DDA</strain>
        <tissue evidence="2">Liver</tissue>
    </source>
</reference>
<dbReference type="EMBL" id="JANPWB010000013">
    <property type="protein sequence ID" value="KAJ1111259.1"/>
    <property type="molecule type" value="Genomic_DNA"/>
</dbReference>
<dbReference type="Proteomes" id="UP001066276">
    <property type="component" value="Chromosome 9"/>
</dbReference>
<feature type="region of interest" description="Disordered" evidence="1">
    <location>
        <begin position="59"/>
        <end position="111"/>
    </location>
</feature>
<evidence type="ECO:0000313" key="2">
    <source>
        <dbReference type="EMBL" id="KAJ1111259.1"/>
    </source>
</evidence>
<sequence length="111" mass="12194">MGTPVRTENVREECDGDPGEDRRMSCHTGYKAPGLGEQRAPVCGRSVMGTPLRTENVLSHRTQSTGPGRTESPCLREVCDGDPSEDRECPVTQDTKHRAWENREPLSEGGV</sequence>
<dbReference type="AlphaFoldDB" id="A0AAV7N9B3"/>
<feature type="compositionally biased region" description="Basic and acidic residues" evidence="1">
    <location>
        <begin position="8"/>
        <end position="23"/>
    </location>
</feature>
<keyword evidence="3" id="KW-1185">Reference proteome</keyword>
<protein>
    <submittedName>
        <fullName evidence="2">Uncharacterized protein</fullName>
    </submittedName>
</protein>
<feature type="compositionally biased region" description="Basic and acidic residues" evidence="1">
    <location>
        <begin position="84"/>
        <end position="111"/>
    </location>
</feature>